<dbReference type="EMBL" id="FUWL01000034">
    <property type="protein sequence ID" value="SJZ85408.1"/>
    <property type="molecule type" value="Genomic_DNA"/>
</dbReference>
<proteinExistence type="predicted"/>
<dbReference type="AlphaFoldDB" id="A0A1T4P381"/>
<evidence type="ECO:0000313" key="1">
    <source>
        <dbReference type="EMBL" id="SJZ85408.1"/>
    </source>
</evidence>
<organism evidence="1 2">
    <name type="scientific">Porphyromonas cangingivalis</name>
    <dbReference type="NCBI Taxonomy" id="36874"/>
    <lineage>
        <taxon>Bacteria</taxon>
        <taxon>Pseudomonadati</taxon>
        <taxon>Bacteroidota</taxon>
        <taxon>Bacteroidia</taxon>
        <taxon>Bacteroidales</taxon>
        <taxon>Porphyromonadaceae</taxon>
        <taxon>Porphyromonas</taxon>
    </lineage>
</organism>
<name>A0A1T4P381_PORCN</name>
<reference evidence="1 2" key="1">
    <citation type="submission" date="2017-02" db="EMBL/GenBank/DDBJ databases">
        <authorList>
            <person name="Peterson S.W."/>
        </authorList>
    </citation>
    <scope>NUCLEOTIDE SEQUENCE [LARGE SCALE GENOMIC DNA]</scope>
    <source>
        <strain evidence="1 2">ATCC 700135</strain>
    </source>
</reference>
<gene>
    <name evidence="1" type="ORF">SAMN02745205_02070</name>
</gene>
<dbReference type="InterPro" id="IPR029058">
    <property type="entry name" value="AB_hydrolase_fold"/>
</dbReference>
<dbReference type="Gene3D" id="3.40.50.1820">
    <property type="entry name" value="alpha/beta hydrolase"/>
    <property type="match status" value="1"/>
</dbReference>
<protein>
    <submittedName>
        <fullName evidence="1">Uncharacterized protein</fullName>
    </submittedName>
</protein>
<evidence type="ECO:0000313" key="2">
    <source>
        <dbReference type="Proteomes" id="UP000189956"/>
    </source>
</evidence>
<dbReference type="Proteomes" id="UP000189956">
    <property type="component" value="Unassembled WGS sequence"/>
</dbReference>
<sequence length="65" mass="7456">MNTTKKQPVNPFGWDKIFPASDKVECKKVTFKNRYGITLVGNLYTPKDREADKLPLWLFVVALAL</sequence>
<accession>A0A1T4P381</accession>